<dbReference type="AlphaFoldDB" id="A0A699UKI4"/>
<gene>
    <name evidence="2" type="ORF">Tci_892133</name>
</gene>
<feature type="non-terminal residue" evidence="2">
    <location>
        <position position="1"/>
    </location>
</feature>
<comment type="caution">
    <text evidence="2">The sequence shown here is derived from an EMBL/GenBank/DDBJ whole genome shotgun (WGS) entry which is preliminary data.</text>
</comment>
<organism evidence="2">
    <name type="scientific">Tanacetum cinerariifolium</name>
    <name type="common">Dalmatian daisy</name>
    <name type="synonym">Chrysanthemum cinerariifolium</name>
    <dbReference type="NCBI Taxonomy" id="118510"/>
    <lineage>
        <taxon>Eukaryota</taxon>
        <taxon>Viridiplantae</taxon>
        <taxon>Streptophyta</taxon>
        <taxon>Embryophyta</taxon>
        <taxon>Tracheophyta</taxon>
        <taxon>Spermatophyta</taxon>
        <taxon>Magnoliopsida</taxon>
        <taxon>eudicotyledons</taxon>
        <taxon>Gunneridae</taxon>
        <taxon>Pentapetalae</taxon>
        <taxon>asterids</taxon>
        <taxon>campanulids</taxon>
        <taxon>Asterales</taxon>
        <taxon>Asteraceae</taxon>
        <taxon>Asteroideae</taxon>
        <taxon>Anthemideae</taxon>
        <taxon>Anthemidinae</taxon>
        <taxon>Tanacetum</taxon>
    </lineage>
</organism>
<sequence>DVKPFPDEDGMEMGTGVTDEDEDGKYNSCGGKLFRAVRNEHFDF</sequence>
<accession>A0A699UKI4</accession>
<proteinExistence type="predicted"/>
<protein>
    <submittedName>
        <fullName evidence="2">Uncharacterized protein</fullName>
    </submittedName>
</protein>
<evidence type="ECO:0000256" key="1">
    <source>
        <dbReference type="SAM" id="MobiDB-lite"/>
    </source>
</evidence>
<name>A0A699UKI4_TANCI</name>
<feature type="region of interest" description="Disordered" evidence="1">
    <location>
        <begin position="1"/>
        <end position="25"/>
    </location>
</feature>
<reference evidence="2" key="1">
    <citation type="journal article" date="2019" name="Sci. Rep.">
        <title>Draft genome of Tanacetum cinerariifolium, the natural source of mosquito coil.</title>
        <authorList>
            <person name="Yamashiro T."/>
            <person name="Shiraishi A."/>
            <person name="Satake H."/>
            <person name="Nakayama K."/>
        </authorList>
    </citation>
    <scope>NUCLEOTIDE SEQUENCE</scope>
</reference>
<dbReference type="EMBL" id="BKCJ011320085">
    <property type="protein sequence ID" value="GFD20164.1"/>
    <property type="molecule type" value="Genomic_DNA"/>
</dbReference>
<evidence type="ECO:0000313" key="2">
    <source>
        <dbReference type="EMBL" id="GFD20164.1"/>
    </source>
</evidence>